<dbReference type="CDD" id="cd17535">
    <property type="entry name" value="REC_NarL-like"/>
    <property type="match status" value="1"/>
</dbReference>
<dbReference type="RefSeq" id="WP_244274384.1">
    <property type="nucleotide sequence ID" value="NZ_FOWE01000012.1"/>
</dbReference>
<dbReference type="PANTHER" id="PTHR43214:SF24">
    <property type="entry name" value="TRANSCRIPTIONAL REGULATORY PROTEIN NARL-RELATED"/>
    <property type="match status" value="1"/>
</dbReference>
<evidence type="ECO:0000313" key="9">
    <source>
        <dbReference type="Proteomes" id="UP000183642"/>
    </source>
</evidence>
<feature type="modified residue" description="4-aspartylphosphate" evidence="5">
    <location>
        <position position="62"/>
    </location>
</feature>
<keyword evidence="9" id="KW-1185">Reference proteome</keyword>
<dbReference type="GO" id="GO:0003677">
    <property type="term" value="F:DNA binding"/>
    <property type="evidence" value="ECO:0007669"/>
    <property type="project" value="UniProtKB-KW"/>
</dbReference>
<keyword evidence="3" id="KW-0238">DNA-binding</keyword>
<evidence type="ECO:0000259" key="6">
    <source>
        <dbReference type="PROSITE" id="PS50043"/>
    </source>
</evidence>
<dbReference type="SMART" id="SM00448">
    <property type="entry name" value="REC"/>
    <property type="match status" value="1"/>
</dbReference>
<dbReference type="PROSITE" id="PS50043">
    <property type="entry name" value="HTH_LUXR_2"/>
    <property type="match status" value="1"/>
</dbReference>
<dbReference type="SMART" id="SM00421">
    <property type="entry name" value="HTH_LUXR"/>
    <property type="match status" value="1"/>
</dbReference>
<name>A0A1I5I5Y5_9ACTN</name>
<organism evidence="8 9">
    <name type="scientific">Geodermatophilus obscurus</name>
    <dbReference type="NCBI Taxonomy" id="1861"/>
    <lineage>
        <taxon>Bacteria</taxon>
        <taxon>Bacillati</taxon>
        <taxon>Actinomycetota</taxon>
        <taxon>Actinomycetes</taxon>
        <taxon>Geodermatophilales</taxon>
        <taxon>Geodermatophilaceae</taxon>
        <taxon>Geodermatophilus</taxon>
    </lineage>
</organism>
<evidence type="ECO:0000256" key="3">
    <source>
        <dbReference type="ARBA" id="ARBA00023125"/>
    </source>
</evidence>
<feature type="domain" description="Response regulatory" evidence="7">
    <location>
        <begin position="11"/>
        <end position="127"/>
    </location>
</feature>
<evidence type="ECO:0000256" key="4">
    <source>
        <dbReference type="ARBA" id="ARBA00023163"/>
    </source>
</evidence>
<dbReference type="InterPro" id="IPR000792">
    <property type="entry name" value="Tscrpt_reg_LuxR_C"/>
</dbReference>
<evidence type="ECO:0000256" key="1">
    <source>
        <dbReference type="ARBA" id="ARBA00022553"/>
    </source>
</evidence>
<dbReference type="InterPro" id="IPR016032">
    <property type="entry name" value="Sig_transdc_resp-reg_C-effctor"/>
</dbReference>
<dbReference type="PANTHER" id="PTHR43214">
    <property type="entry name" value="TWO-COMPONENT RESPONSE REGULATOR"/>
    <property type="match status" value="1"/>
</dbReference>
<dbReference type="GO" id="GO:0006355">
    <property type="term" value="P:regulation of DNA-templated transcription"/>
    <property type="evidence" value="ECO:0007669"/>
    <property type="project" value="InterPro"/>
</dbReference>
<dbReference type="GO" id="GO:0000160">
    <property type="term" value="P:phosphorelay signal transduction system"/>
    <property type="evidence" value="ECO:0007669"/>
    <property type="project" value="InterPro"/>
</dbReference>
<evidence type="ECO:0000256" key="5">
    <source>
        <dbReference type="PROSITE-ProRule" id="PRU00169"/>
    </source>
</evidence>
<reference evidence="9" key="1">
    <citation type="submission" date="2016-10" db="EMBL/GenBank/DDBJ databases">
        <authorList>
            <person name="Varghese N."/>
            <person name="Submissions S."/>
        </authorList>
    </citation>
    <scope>NUCLEOTIDE SEQUENCE [LARGE SCALE GENOMIC DNA]</scope>
    <source>
        <strain evidence="9">DSM 43161</strain>
    </source>
</reference>
<gene>
    <name evidence="8" type="ORF">SAMN05660359_04324</name>
</gene>
<dbReference type="CDD" id="cd06170">
    <property type="entry name" value="LuxR_C_like"/>
    <property type="match status" value="1"/>
</dbReference>
<protein>
    <submittedName>
        <fullName evidence="8">Two component transcriptional regulator, LuxR family</fullName>
    </submittedName>
</protein>
<feature type="domain" description="HTH luxR-type" evidence="6">
    <location>
        <begin position="157"/>
        <end position="222"/>
    </location>
</feature>
<dbReference type="PRINTS" id="PR00038">
    <property type="entry name" value="HTHLUXR"/>
</dbReference>
<dbReference type="InterPro" id="IPR039420">
    <property type="entry name" value="WalR-like"/>
</dbReference>
<sequence>MSDRPAQRRIRVLLVDDEELVRFGLRTVLEAAGDMDVVGEAGDGAAAVAAARELRPDVVLTDIRMPGTDGLTATREILALPDPPQVAVLTTFHVDEYVYAALAAGAAGFLLKDTPPREIAAAVRAVADGTATLSPAVTAGLIASYVDRRTVPKRTEALQRVARLSEREREVLSMLGSGESNAELARRLFVSEATVKTYVSRLLTKLDLANRTQAAILAHEAGLLDGPGRA</sequence>
<dbReference type="InterPro" id="IPR001789">
    <property type="entry name" value="Sig_transdc_resp-reg_receiver"/>
</dbReference>
<dbReference type="InterPro" id="IPR058245">
    <property type="entry name" value="NreC/VraR/RcsB-like_REC"/>
</dbReference>
<keyword evidence="1 5" id="KW-0597">Phosphoprotein</keyword>
<evidence type="ECO:0000313" key="8">
    <source>
        <dbReference type="EMBL" id="SFO56024.1"/>
    </source>
</evidence>
<dbReference type="Proteomes" id="UP000183642">
    <property type="component" value="Unassembled WGS sequence"/>
</dbReference>
<dbReference type="SUPFAM" id="SSF46894">
    <property type="entry name" value="C-terminal effector domain of the bipartite response regulators"/>
    <property type="match status" value="1"/>
</dbReference>
<dbReference type="EMBL" id="FOWE01000012">
    <property type="protein sequence ID" value="SFO56024.1"/>
    <property type="molecule type" value="Genomic_DNA"/>
</dbReference>
<dbReference type="AlphaFoldDB" id="A0A1I5I5Y5"/>
<dbReference type="Pfam" id="PF00072">
    <property type="entry name" value="Response_reg"/>
    <property type="match status" value="1"/>
</dbReference>
<evidence type="ECO:0000256" key="2">
    <source>
        <dbReference type="ARBA" id="ARBA00023015"/>
    </source>
</evidence>
<proteinExistence type="predicted"/>
<dbReference type="PROSITE" id="PS50110">
    <property type="entry name" value="RESPONSE_REGULATORY"/>
    <property type="match status" value="1"/>
</dbReference>
<keyword evidence="2" id="KW-0805">Transcription regulation</keyword>
<dbReference type="Gene3D" id="3.40.50.2300">
    <property type="match status" value="1"/>
</dbReference>
<dbReference type="SUPFAM" id="SSF52172">
    <property type="entry name" value="CheY-like"/>
    <property type="match status" value="1"/>
</dbReference>
<keyword evidence="4" id="KW-0804">Transcription</keyword>
<evidence type="ECO:0000259" key="7">
    <source>
        <dbReference type="PROSITE" id="PS50110"/>
    </source>
</evidence>
<dbReference type="InterPro" id="IPR011006">
    <property type="entry name" value="CheY-like_superfamily"/>
</dbReference>
<accession>A0A1I5I5Y5</accession>
<dbReference type="Pfam" id="PF00196">
    <property type="entry name" value="GerE"/>
    <property type="match status" value="1"/>
</dbReference>